<dbReference type="GO" id="GO:0046872">
    <property type="term" value="F:metal ion binding"/>
    <property type="evidence" value="ECO:0007669"/>
    <property type="project" value="UniProtKB-KW"/>
</dbReference>
<keyword evidence="7 14" id="KW-0769">Symport</keyword>
<feature type="binding site" evidence="12">
    <location>
        <position position="282"/>
    </location>
    <ligand>
        <name>Na(+)</name>
        <dbReference type="ChEBI" id="CHEBI:29101"/>
        <label>1</label>
    </ligand>
</feature>
<dbReference type="AlphaFoldDB" id="A0A7L2WND0"/>
<name>A0A7L2WND0_PANHA</name>
<keyword evidence="6" id="KW-0532">Neurotransmitter transport</keyword>
<evidence type="ECO:0000256" key="13">
    <source>
        <dbReference type="PIRSR" id="PIRSR600175-2"/>
    </source>
</evidence>
<feature type="transmembrane region" description="Helical" evidence="16">
    <location>
        <begin position="279"/>
        <end position="296"/>
    </location>
</feature>
<dbReference type="GO" id="GO:0089718">
    <property type="term" value="P:amino acid import across plasma membrane"/>
    <property type="evidence" value="ECO:0007669"/>
    <property type="project" value="TreeGrafter"/>
</dbReference>
<evidence type="ECO:0000256" key="10">
    <source>
        <dbReference type="ARBA" id="ARBA00023136"/>
    </source>
</evidence>
<dbReference type="EMBL" id="VYZV01025200">
    <property type="protein sequence ID" value="NXS71531.1"/>
    <property type="molecule type" value="Genomic_DNA"/>
</dbReference>
<evidence type="ECO:0000256" key="12">
    <source>
        <dbReference type="PIRSR" id="PIRSR600175-1"/>
    </source>
</evidence>
<feature type="transmembrane region" description="Helical" evidence="16">
    <location>
        <begin position="232"/>
        <end position="259"/>
    </location>
</feature>
<feature type="transmembrane region" description="Helical" evidence="16">
    <location>
        <begin position="199"/>
        <end position="220"/>
    </location>
</feature>
<feature type="non-terminal residue" evidence="17">
    <location>
        <position position="1"/>
    </location>
</feature>
<feature type="non-terminal residue" evidence="17">
    <location>
        <position position="623"/>
    </location>
</feature>
<evidence type="ECO:0000313" key="18">
    <source>
        <dbReference type="Proteomes" id="UP000580171"/>
    </source>
</evidence>
<organism evidence="17 18">
    <name type="scientific">Pandion haliaetus</name>
    <name type="common">Osprey</name>
    <name type="synonym">Falco haliaetus</name>
    <dbReference type="NCBI Taxonomy" id="56262"/>
    <lineage>
        <taxon>Eukaryota</taxon>
        <taxon>Metazoa</taxon>
        <taxon>Chordata</taxon>
        <taxon>Craniata</taxon>
        <taxon>Vertebrata</taxon>
        <taxon>Euteleostomi</taxon>
        <taxon>Archelosauria</taxon>
        <taxon>Archosauria</taxon>
        <taxon>Dinosauria</taxon>
        <taxon>Saurischia</taxon>
        <taxon>Theropoda</taxon>
        <taxon>Coelurosauria</taxon>
        <taxon>Aves</taxon>
        <taxon>Neognathae</taxon>
        <taxon>Neoaves</taxon>
        <taxon>Telluraves</taxon>
        <taxon>Accipitrimorphae</taxon>
        <taxon>Accipitriformes</taxon>
        <taxon>Pandionidae</taxon>
        <taxon>Pandion</taxon>
    </lineage>
</organism>
<feature type="transmembrane region" description="Helical" evidence="16">
    <location>
        <begin position="516"/>
        <end position="541"/>
    </location>
</feature>
<evidence type="ECO:0000256" key="2">
    <source>
        <dbReference type="ARBA" id="ARBA00010056"/>
    </source>
</evidence>
<evidence type="ECO:0000313" key="17">
    <source>
        <dbReference type="EMBL" id="NXS71531.1"/>
    </source>
</evidence>
<dbReference type="PANTHER" id="PTHR11616">
    <property type="entry name" value="SODIUM/CHLORIDE DEPENDENT TRANSPORTER"/>
    <property type="match status" value="1"/>
</dbReference>
<dbReference type="PROSITE" id="PS00754">
    <property type="entry name" value="NA_NEUROTRAN_SYMP_2"/>
    <property type="match status" value="1"/>
</dbReference>
<feature type="transmembrane region" description="Helical" evidence="16">
    <location>
        <begin position="56"/>
        <end position="77"/>
    </location>
</feature>
<dbReference type="PRINTS" id="PR01204">
    <property type="entry name" value="GLY1TRNSPORT"/>
</dbReference>
<dbReference type="PROSITE" id="PS00610">
    <property type="entry name" value="NA_NEUROTRAN_SYMP_1"/>
    <property type="match status" value="1"/>
</dbReference>
<keyword evidence="9 16" id="KW-1133">Transmembrane helix</keyword>
<dbReference type="PRINTS" id="PR00176">
    <property type="entry name" value="NANEUSMPORT"/>
</dbReference>
<keyword evidence="18" id="KW-1185">Reference proteome</keyword>
<keyword evidence="3 14" id="KW-0813">Transport</keyword>
<feature type="binding site" evidence="12">
    <location>
        <position position="34"/>
    </location>
    <ligand>
        <name>Na(+)</name>
        <dbReference type="ChEBI" id="CHEBI:29101"/>
        <label>1</label>
    </ligand>
</feature>
<dbReference type="GO" id="GO:0005283">
    <property type="term" value="F:amino acid:sodium symporter activity"/>
    <property type="evidence" value="ECO:0007669"/>
    <property type="project" value="InterPro"/>
</dbReference>
<keyword evidence="12" id="KW-0479">Metal-binding</keyword>
<feature type="disulfide bond" evidence="13">
    <location>
        <begin position="137"/>
        <end position="146"/>
    </location>
</feature>
<evidence type="ECO:0000256" key="15">
    <source>
        <dbReference type="SAM" id="MobiDB-lite"/>
    </source>
</evidence>
<dbReference type="PANTHER" id="PTHR11616:SF263">
    <property type="entry name" value="SODIUM- AND CHLORIDE-DEPENDENT GLYCINE TRANSPORTER 1"/>
    <property type="match status" value="1"/>
</dbReference>
<feature type="transmembrane region" description="Helical" evidence="16">
    <location>
        <begin position="308"/>
        <end position="333"/>
    </location>
</feature>
<dbReference type="CDD" id="cd11498">
    <property type="entry name" value="SLC6sbd_GlyT1"/>
    <property type="match status" value="1"/>
</dbReference>
<feature type="region of interest" description="Disordered" evidence="15">
    <location>
        <begin position="578"/>
        <end position="623"/>
    </location>
</feature>
<feature type="binding site" evidence="12">
    <location>
        <position position="314"/>
    </location>
    <ligand>
        <name>Na(+)</name>
        <dbReference type="ChEBI" id="CHEBI:29101"/>
        <label>1</label>
    </ligand>
</feature>
<evidence type="ECO:0000256" key="3">
    <source>
        <dbReference type="ARBA" id="ARBA00022448"/>
    </source>
</evidence>
<proteinExistence type="inferred from homology"/>
<comment type="catalytic activity">
    <reaction evidence="11">
        <text>glycine(out) + chloride(out) + 2 Na(+)(out) = glycine(in) + chloride(in) + 2 Na(+)(in)</text>
        <dbReference type="Rhea" id="RHEA:70691"/>
        <dbReference type="ChEBI" id="CHEBI:17996"/>
        <dbReference type="ChEBI" id="CHEBI:29101"/>
        <dbReference type="ChEBI" id="CHEBI:57305"/>
    </reaction>
</comment>
<dbReference type="OrthoDB" id="6581954at2759"/>
<sequence>NGAVPGERGKQDKSVKRGNWGNQIEFVLTSVGYAVGLGNVWRFPYLCYRNGGGAFMFPYFIMLVFCGIPLFFMELSFGQFASQGCLGVWRVSPMFKGVGYGMMVVSTYIGIYYNVVICIAFYYFFVSMTRVLPWTYCSNTWNTPDCAGVLDGNLSSRTALNLTRLLNATQKRTSPSEEYWRRFVLDLSDDIGNLGEVRLPLLGCLGVSWVVVFLCLIRGVKSSGKVVYFTATFPYVVLTILFVRGITLEGALTGIMYYLTPQWDKILDAKVWGDAASQIFYSLGCAWGGLITMASYNKFHNNCYRDSIIISITNCATSVYAGFVIFSILGFMANHLGVDVSKVADHGPGLAFVAYPEALTLLPISPLWSILFFFMLILLGLGTQFCLLETLVTAIVDEVANEWIIRRKTFVTLGVAIAGFLLGVPLTTQAGIYWLLLMDNYAASFSLVVISCIMCVAIMYIYGHHNYFKDIEMMLGFPPPLFFQICWRFISPAIIFFILVFTVIQYQPISYNDYVYPTWAISIGFLMALSSVICIPIYAIYKVCCSEGDTLLQRLKNATKASKDWGPALAEHRSGRYAPAFSPSTESHLEVQPLQPEKGRSEAVAASPVQGSNGSAHSQDSRL</sequence>
<feature type="transmembrane region" description="Helical" evidence="16">
    <location>
        <begin position="98"/>
        <end position="125"/>
    </location>
</feature>
<evidence type="ECO:0000256" key="14">
    <source>
        <dbReference type="RuleBase" id="RU003732"/>
    </source>
</evidence>
<dbReference type="SUPFAM" id="SSF161070">
    <property type="entry name" value="SNF-like"/>
    <property type="match status" value="1"/>
</dbReference>
<feature type="binding site" evidence="12">
    <location>
        <position position="39"/>
    </location>
    <ligand>
        <name>Na(+)</name>
        <dbReference type="ChEBI" id="CHEBI:29101"/>
        <label>1</label>
    </ligand>
</feature>
<dbReference type="Proteomes" id="UP000580171">
    <property type="component" value="Unassembled WGS sequence"/>
</dbReference>
<feature type="transmembrane region" description="Helical" evidence="16">
    <location>
        <begin position="409"/>
        <end position="435"/>
    </location>
</feature>
<feature type="binding site" evidence="12">
    <location>
        <position position="32"/>
    </location>
    <ligand>
        <name>Na(+)</name>
        <dbReference type="ChEBI" id="CHEBI:29101"/>
        <label>1</label>
    </ligand>
</feature>
<evidence type="ECO:0000256" key="6">
    <source>
        <dbReference type="ARBA" id="ARBA00022775"/>
    </source>
</evidence>
<keyword evidence="4" id="KW-1003">Cell membrane</keyword>
<keyword evidence="5 14" id="KW-0812">Transmembrane</keyword>
<dbReference type="GO" id="GO:0006836">
    <property type="term" value="P:neurotransmitter transport"/>
    <property type="evidence" value="ECO:0007669"/>
    <property type="project" value="UniProtKB-KW"/>
</dbReference>
<evidence type="ECO:0000256" key="4">
    <source>
        <dbReference type="ARBA" id="ARBA00022475"/>
    </source>
</evidence>
<comment type="similarity">
    <text evidence="2">Belongs to the sodium:neurotransmitter symporter (SNF) (TC 2.A.22) family. SLC6A9 subfamily.</text>
</comment>
<dbReference type="InterPro" id="IPR037272">
    <property type="entry name" value="SNS_sf"/>
</dbReference>
<keyword evidence="13" id="KW-1015">Disulfide bond</keyword>
<gene>
    <name evidence="17" type="primary">Slc6a9</name>
    <name evidence="17" type="ORF">PANHAL_R01540</name>
</gene>
<evidence type="ECO:0000256" key="16">
    <source>
        <dbReference type="SAM" id="Phobius"/>
    </source>
</evidence>
<feature type="transmembrane region" description="Helical" evidence="16">
    <location>
        <begin position="441"/>
        <end position="461"/>
    </location>
</feature>
<feature type="transmembrane region" description="Helical" evidence="16">
    <location>
        <begin position="26"/>
        <end position="44"/>
    </location>
</feature>
<comment type="subcellular location">
    <subcellularLocation>
        <location evidence="1">Cell membrane</location>
        <topology evidence="1">Multi-pass membrane protein</topology>
    </subcellularLocation>
</comment>
<dbReference type="InterPro" id="IPR000175">
    <property type="entry name" value="Na/ntran_symport"/>
</dbReference>
<evidence type="ECO:0000256" key="7">
    <source>
        <dbReference type="ARBA" id="ARBA00022847"/>
    </source>
</evidence>
<reference evidence="17 18" key="1">
    <citation type="submission" date="2019-09" db="EMBL/GenBank/DDBJ databases">
        <title>Bird 10,000 Genomes (B10K) Project - Family phase.</title>
        <authorList>
            <person name="Zhang G."/>
        </authorList>
    </citation>
    <scope>NUCLEOTIDE SEQUENCE [LARGE SCALE GENOMIC DNA]</scope>
    <source>
        <strain evidence="17">B10K-DU-012-58</strain>
        <tissue evidence="17">Muscle</tissue>
    </source>
</reference>
<feature type="transmembrane region" description="Helical" evidence="16">
    <location>
        <begin position="367"/>
        <end position="388"/>
    </location>
</feature>
<keyword evidence="10 16" id="KW-0472">Membrane</keyword>
<evidence type="ECO:0000256" key="11">
    <source>
        <dbReference type="ARBA" id="ARBA00049241"/>
    </source>
</evidence>
<accession>A0A7L2WND0</accession>
<feature type="compositionally biased region" description="Polar residues" evidence="15">
    <location>
        <begin position="609"/>
        <end position="623"/>
    </location>
</feature>
<keyword evidence="12" id="KW-0915">Sodium</keyword>
<evidence type="ECO:0000256" key="9">
    <source>
        <dbReference type="ARBA" id="ARBA00022989"/>
    </source>
</evidence>
<dbReference type="InterPro" id="IPR003028">
    <property type="entry name" value="Na/ntran_symport_glycine_GLY1"/>
</dbReference>
<feature type="binding site" evidence="12">
    <location>
        <position position="379"/>
    </location>
    <ligand>
        <name>Na(+)</name>
        <dbReference type="ChEBI" id="CHEBI:29101"/>
        <label>1</label>
    </ligand>
</feature>
<dbReference type="PROSITE" id="PS50267">
    <property type="entry name" value="NA_NEUROTRAN_SYMP_3"/>
    <property type="match status" value="1"/>
</dbReference>
<protein>
    <recommendedName>
        <fullName evidence="14">Transporter</fullName>
    </recommendedName>
</protein>
<dbReference type="GO" id="GO:0005886">
    <property type="term" value="C:plasma membrane"/>
    <property type="evidence" value="ECO:0007669"/>
    <property type="project" value="UniProtKB-SubCell"/>
</dbReference>
<feature type="transmembrane region" description="Helical" evidence="16">
    <location>
        <begin position="481"/>
        <end position="504"/>
    </location>
</feature>
<evidence type="ECO:0000256" key="8">
    <source>
        <dbReference type="ARBA" id="ARBA00022970"/>
    </source>
</evidence>
<evidence type="ECO:0000256" key="1">
    <source>
        <dbReference type="ARBA" id="ARBA00004651"/>
    </source>
</evidence>
<keyword evidence="8" id="KW-0029">Amino-acid transport</keyword>
<feature type="binding site" evidence="12">
    <location>
        <position position="35"/>
    </location>
    <ligand>
        <name>Na(+)</name>
        <dbReference type="ChEBI" id="CHEBI:29101"/>
        <label>1</label>
    </ligand>
</feature>
<dbReference type="Pfam" id="PF00209">
    <property type="entry name" value="SNF"/>
    <property type="match status" value="1"/>
</dbReference>
<evidence type="ECO:0000256" key="5">
    <source>
        <dbReference type="ARBA" id="ARBA00022692"/>
    </source>
</evidence>
<comment type="caution">
    <text evidence="17">The sequence shown here is derived from an EMBL/GenBank/DDBJ whole genome shotgun (WGS) entry which is preliminary data.</text>
</comment>